<dbReference type="STRING" id="1913578.LPB140_00155"/>
<name>A0A1L3J8T6_9SPHN</name>
<protein>
    <submittedName>
        <fullName evidence="1">Uncharacterized protein</fullName>
    </submittedName>
</protein>
<organism evidence="1 2">
    <name type="scientific">Sphingorhabdus lutea</name>
    <dbReference type="NCBI Taxonomy" id="1913578"/>
    <lineage>
        <taxon>Bacteria</taxon>
        <taxon>Pseudomonadati</taxon>
        <taxon>Pseudomonadota</taxon>
        <taxon>Alphaproteobacteria</taxon>
        <taxon>Sphingomonadales</taxon>
        <taxon>Sphingomonadaceae</taxon>
        <taxon>Sphingorhabdus</taxon>
    </lineage>
</organism>
<sequence length="113" mass="12744">MRKNFVPKIISIISLFVFVISCQNPNEVKHIIGNQEYLIPKKNLLKFQSGELVDAFVKSYENSAIEGDEIGLFFEAREVNEKIASYPTMISGFDGDYSLTLTPIIKHASSIDQ</sequence>
<accession>A0A1L3J8T6</accession>
<dbReference type="Proteomes" id="UP000242561">
    <property type="component" value="Chromosome"/>
</dbReference>
<dbReference type="EMBL" id="CP018154">
    <property type="protein sequence ID" value="APG61513.1"/>
    <property type="molecule type" value="Genomic_DNA"/>
</dbReference>
<evidence type="ECO:0000313" key="2">
    <source>
        <dbReference type="Proteomes" id="UP000242561"/>
    </source>
</evidence>
<proteinExistence type="predicted"/>
<dbReference type="KEGG" id="sphl:LPB140_00155"/>
<dbReference type="AlphaFoldDB" id="A0A1L3J8T6"/>
<reference evidence="1 2" key="1">
    <citation type="submission" date="2016-11" db="EMBL/GenBank/DDBJ databases">
        <title>Sphingorhabdus sp. LPB0140, isolated from marine environment.</title>
        <authorList>
            <person name="Kim E."/>
            <person name="Yi H."/>
        </authorList>
    </citation>
    <scope>NUCLEOTIDE SEQUENCE [LARGE SCALE GENOMIC DNA]</scope>
    <source>
        <strain evidence="1 2">LPB0140</strain>
    </source>
</reference>
<dbReference type="PROSITE" id="PS51257">
    <property type="entry name" value="PROKAR_LIPOPROTEIN"/>
    <property type="match status" value="1"/>
</dbReference>
<gene>
    <name evidence="1" type="ORF">LPB140_00155</name>
</gene>
<evidence type="ECO:0000313" key="1">
    <source>
        <dbReference type="EMBL" id="APG61513.1"/>
    </source>
</evidence>
<keyword evidence="2" id="KW-1185">Reference proteome</keyword>